<dbReference type="Proteomes" id="UP000248553">
    <property type="component" value="Unassembled WGS sequence"/>
</dbReference>
<keyword evidence="5" id="KW-1185">Reference proteome</keyword>
<feature type="signal peptide" evidence="2">
    <location>
        <begin position="1"/>
        <end position="21"/>
    </location>
</feature>
<protein>
    <recommendedName>
        <fullName evidence="3">LTD domain-containing protein</fullName>
    </recommendedName>
</protein>
<dbReference type="PROSITE" id="PS51841">
    <property type="entry name" value="LTD"/>
    <property type="match status" value="2"/>
</dbReference>
<proteinExistence type="predicted"/>
<dbReference type="Pfam" id="PF13205">
    <property type="entry name" value="Big_5"/>
    <property type="match status" value="1"/>
</dbReference>
<evidence type="ECO:0000259" key="3">
    <source>
        <dbReference type="PROSITE" id="PS51841"/>
    </source>
</evidence>
<keyword evidence="1 2" id="KW-0732">Signal</keyword>
<dbReference type="Gene3D" id="2.60.40.1220">
    <property type="match status" value="2"/>
</dbReference>
<dbReference type="RefSeq" id="WP_111478109.1">
    <property type="nucleotide sequence ID" value="NZ_QHKM01000003.1"/>
</dbReference>
<gene>
    <name evidence="4" type="ORF">DLM85_10665</name>
</gene>
<evidence type="ECO:0000313" key="4">
    <source>
        <dbReference type="EMBL" id="RAK66674.1"/>
    </source>
</evidence>
<dbReference type="InterPro" id="IPR001322">
    <property type="entry name" value="Lamin_tail_dom"/>
</dbReference>
<comment type="caution">
    <text evidence="4">The sequence shown here is derived from an EMBL/GenBank/DDBJ whole genome shotgun (WGS) entry which is preliminary data.</text>
</comment>
<evidence type="ECO:0000256" key="1">
    <source>
        <dbReference type="ARBA" id="ARBA00022729"/>
    </source>
</evidence>
<feature type="domain" description="LTD" evidence="3">
    <location>
        <begin position="312"/>
        <end position="493"/>
    </location>
</feature>
<feature type="domain" description="LTD" evidence="3">
    <location>
        <begin position="578"/>
        <end position="709"/>
    </location>
</feature>
<evidence type="ECO:0000313" key="5">
    <source>
        <dbReference type="Proteomes" id="UP000248553"/>
    </source>
</evidence>
<reference evidence="5" key="1">
    <citation type="submission" date="2018-05" db="EMBL/GenBank/DDBJ databases">
        <authorList>
            <person name="Nie L."/>
        </authorList>
    </citation>
    <scope>NUCLEOTIDE SEQUENCE [LARGE SCALE GENOMIC DNA]</scope>
    <source>
        <strain evidence="5">NL</strain>
    </source>
</reference>
<dbReference type="Gene3D" id="2.60.40.1260">
    <property type="entry name" value="Lamin Tail domain"/>
    <property type="match status" value="1"/>
</dbReference>
<dbReference type="SUPFAM" id="SSF74853">
    <property type="entry name" value="Lamin A/C globular tail domain"/>
    <property type="match status" value="2"/>
</dbReference>
<dbReference type="AlphaFoldDB" id="A0A328BL55"/>
<dbReference type="InterPro" id="IPR032812">
    <property type="entry name" value="SbsA_Ig"/>
</dbReference>
<dbReference type="OrthoDB" id="9758406at2"/>
<organism evidence="4 5">
    <name type="scientific">Hymenobacter edaphi</name>
    <dbReference type="NCBI Taxonomy" id="2211146"/>
    <lineage>
        <taxon>Bacteria</taxon>
        <taxon>Pseudomonadati</taxon>
        <taxon>Bacteroidota</taxon>
        <taxon>Cytophagia</taxon>
        <taxon>Cytophagales</taxon>
        <taxon>Hymenobacteraceae</taxon>
        <taxon>Hymenobacter</taxon>
    </lineage>
</organism>
<dbReference type="InterPro" id="IPR014755">
    <property type="entry name" value="Cu-Rt/internalin_Ig-like"/>
</dbReference>
<dbReference type="Pfam" id="PF00932">
    <property type="entry name" value="LTD"/>
    <property type="match status" value="2"/>
</dbReference>
<dbReference type="InterPro" id="IPR036415">
    <property type="entry name" value="Lamin_tail_dom_sf"/>
</dbReference>
<evidence type="ECO:0000256" key="2">
    <source>
        <dbReference type="SAM" id="SignalP"/>
    </source>
</evidence>
<feature type="chain" id="PRO_5016423198" description="LTD domain-containing protein" evidence="2">
    <location>
        <begin position="22"/>
        <end position="869"/>
    </location>
</feature>
<dbReference type="Gene3D" id="2.60.40.4070">
    <property type="match status" value="1"/>
</dbReference>
<name>A0A328BL55_9BACT</name>
<accession>A0A328BL55</accession>
<dbReference type="EMBL" id="QHKM01000003">
    <property type="protein sequence ID" value="RAK66674.1"/>
    <property type="molecule type" value="Genomic_DNA"/>
</dbReference>
<sequence>MLLRLLRALSLVLLAAAPAAAQLNESFTDGDFTANPAWTGDVTSFQVTTQQLQSNGPAVTGTQIQLATPGQAVTGTTWEFWANLRLATSSGNLADVWLISEQADLKAAGNRGYFVRLGGTPDEVALFRKDATGAAAYVINGADATLASTTNNVVRVRVTRSAAGLWNLERDLTGGNSYTSEGTATDNTYLRSQYLGVLLTYSSANNRAFSFDDFRVSDQTEPGLSSATPQAGTLLDVLFNEPVAANTPASAFRLGSGAVPTGAIRDATDPGLVHLTFANTFPLGTSTVEARNVVDLYGNVATGPLTASFVYNGTPIQPGPNQLLITEILADETPQLGLPASEFIEIHNPSTTSPLDLGGVRLTKPGNTALAVFGSGAILLPGEYAVVCASTRVTQFASYGKVFGLSNFPSLSNTGDQLLLRARDGRQIFEVNYADTWYRDNSKKDGGWTLEMIDTSNPCGGADNWLASTDPSGGTPGRANAVRAANPDRTAPALLRAVAASPTLLRLTFGEKLDSALTANPALYTLAGGPAVQRVTPVAYDFRAVELTLAAPLTANQPYTLTVARATDCVGNASGPLSSATLVLPAAAVPGDVVINEILFNPRTEGVDFVELLNRSGKYIDLQGWQLGRVRPDSIAENRTIISEPYVLAPGQLAVLTSRPDVVQAQYASSSEPAAFLPALTLPSYPDDAGIVTLLNAQNTRIDRFDYSQDLHLALLDTRDGVSLERLRPDGPSRGSNFHSAAGSVGYATPGRRNSQFLAESASSQQFTMEPEVFTPDDDGQQDFTTLGYRLDAAGYAASVTVYDALGRLTRRLVRNETLPTSGFIQWDGLTESRHKAAVGYYVLHIELYKPGGGAKKEYKKTVVVGARL</sequence>